<feature type="compositionally biased region" description="Polar residues" evidence="1">
    <location>
        <begin position="16"/>
        <end position="28"/>
    </location>
</feature>
<evidence type="ECO:0000256" key="1">
    <source>
        <dbReference type="SAM" id="MobiDB-lite"/>
    </source>
</evidence>
<dbReference type="Proteomes" id="UP000823388">
    <property type="component" value="Chromosome 2K"/>
</dbReference>
<protein>
    <submittedName>
        <fullName evidence="2">Uncharacterized protein</fullName>
    </submittedName>
</protein>
<reference evidence="2" key="1">
    <citation type="submission" date="2020-05" db="EMBL/GenBank/DDBJ databases">
        <title>WGS assembly of Panicum virgatum.</title>
        <authorList>
            <person name="Lovell J.T."/>
            <person name="Jenkins J."/>
            <person name="Shu S."/>
            <person name="Juenger T.E."/>
            <person name="Schmutz J."/>
        </authorList>
    </citation>
    <scope>NUCLEOTIDE SEQUENCE</scope>
    <source>
        <strain evidence="2">AP13</strain>
    </source>
</reference>
<feature type="region of interest" description="Disordered" evidence="1">
    <location>
        <begin position="1"/>
        <end position="122"/>
    </location>
</feature>
<organism evidence="2 3">
    <name type="scientific">Panicum virgatum</name>
    <name type="common">Blackwell switchgrass</name>
    <dbReference type="NCBI Taxonomy" id="38727"/>
    <lineage>
        <taxon>Eukaryota</taxon>
        <taxon>Viridiplantae</taxon>
        <taxon>Streptophyta</taxon>
        <taxon>Embryophyta</taxon>
        <taxon>Tracheophyta</taxon>
        <taxon>Spermatophyta</taxon>
        <taxon>Magnoliopsida</taxon>
        <taxon>Liliopsida</taxon>
        <taxon>Poales</taxon>
        <taxon>Poaceae</taxon>
        <taxon>PACMAD clade</taxon>
        <taxon>Panicoideae</taxon>
        <taxon>Panicodae</taxon>
        <taxon>Paniceae</taxon>
        <taxon>Panicinae</taxon>
        <taxon>Panicum</taxon>
        <taxon>Panicum sect. Hiantes</taxon>
    </lineage>
</organism>
<keyword evidence="3" id="KW-1185">Reference proteome</keyword>
<comment type="caution">
    <text evidence="2">The sequence shown here is derived from an EMBL/GenBank/DDBJ whole genome shotgun (WGS) entry which is preliminary data.</text>
</comment>
<gene>
    <name evidence="2" type="ORF">PVAP13_2KG419670</name>
</gene>
<feature type="compositionally biased region" description="Basic and acidic residues" evidence="1">
    <location>
        <begin position="57"/>
        <end position="66"/>
    </location>
</feature>
<evidence type="ECO:0000313" key="3">
    <source>
        <dbReference type="Proteomes" id="UP000823388"/>
    </source>
</evidence>
<feature type="compositionally biased region" description="Basic residues" evidence="1">
    <location>
        <begin position="33"/>
        <end position="43"/>
    </location>
</feature>
<dbReference type="EMBL" id="CM029039">
    <property type="protein sequence ID" value="KAG2645222.1"/>
    <property type="molecule type" value="Genomic_DNA"/>
</dbReference>
<dbReference type="AlphaFoldDB" id="A0A8T0W9S0"/>
<sequence>MPSAPSAPATATSSPQVASGSPLSNSVSDIHRRVPPIHSRRAVRLVPSGSDLYPFRLDSRMDENSQRRSMVTGCGRRRSDVSQRKRQGRSAPPFTWCGLHATATGKSSRGRPPGNHHEGGHR</sequence>
<feature type="compositionally biased region" description="Low complexity" evidence="1">
    <location>
        <begin position="1"/>
        <end position="15"/>
    </location>
</feature>
<evidence type="ECO:0000313" key="2">
    <source>
        <dbReference type="EMBL" id="KAG2645222.1"/>
    </source>
</evidence>
<proteinExistence type="predicted"/>
<name>A0A8T0W9S0_PANVG</name>
<accession>A0A8T0W9S0</accession>